<comment type="caution">
    <text evidence="1">The sequence shown here is derived from an EMBL/GenBank/DDBJ whole genome shotgun (WGS) entry which is preliminary data.</text>
</comment>
<name>A0A973AAG8_9GAMM</name>
<gene>
    <name evidence="1" type="ORF">HQ497_15870</name>
</gene>
<evidence type="ECO:0000313" key="2">
    <source>
        <dbReference type="Proteomes" id="UP000754644"/>
    </source>
</evidence>
<dbReference type="EMBL" id="JABMOJ010000590">
    <property type="protein sequence ID" value="NQV66838.1"/>
    <property type="molecule type" value="Genomic_DNA"/>
</dbReference>
<sequence length="168" mass="18722">MFAMLSRAKDEPKTIIMRFSGVLEGRTVLQALEKIYVQKTAQGVTETELLGCTKLVVDMTAVTAVSLQDSDKMGVQMGVLRIVQVCQAVGAKWDSHSFVQRFESWYLAPVRKDCRAAYNDRLNRVVRNLGLDSAQVHRCVDVTLSEVLIDVGLTAKSIDSLRWEPMSA</sequence>
<accession>A0A973AAG8</accession>
<dbReference type="Proteomes" id="UP000754644">
    <property type="component" value="Unassembled WGS sequence"/>
</dbReference>
<proteinExistence type="predicted"/>
<organism evidence="1 2">
    <name type="scientific">SAR86 cluster bacterium</name>
    <dbReference type="NCBI Taxonomy" id="2030880"/>
    <lineage>
        <taxon>Bacteria</taxon>
        <taxon>Pseudomonadati</taxon>
        <taxon>Pseudomonadota</taxon>
        <taxon>Gammaproteobacteria</taxon>
        <taxon>SAR86 cluster</taxon>
    </lineage>
</organism>
<reference evidence="1" key="1">
    <citation type="submission" date="2020-05" db="EMBL/GenBank/DDBJ databases">
        <title>Sulfur intermediates as new biogeochemical hubs in an aquatic model microbial ecosystem.</title>
        <authorList>
            <person name="Vigneron A."/>
        </authorList>
    </citation>
    <scope>NUCLEOTIDE SEQUENCE</scope>
    <source>
        <strain evidence="1">Bin.250</strain>
    </source>
</reference>
<protein>
    <submittedName>
        <fullName evidence="1">Uncharacterized protein</fullName>
    </submittedName>
</protein>
<dbReference type="AlphaFoldDB" id="A0A973AAG8"/>
<evidence type="ECO:0000313" key="1">
    <source>
        <dbReference type="EMBL" id="NQV66838.1"/>
    </source>
</evidence>